<name>A0A918WAH0_9ACTN</name>
<comment type="caution">
    <text evidence="1">The sequence shown here is derived from an EMBL/GenBank/DDBJ whole genome shotgun (WGS) entry which is preliminary data.</text>
</comment>
<evidence type="ECO:0008006" key="3">
    <source>
        <dbReference type="Google" id="ProtNLM"/>
    </source>
</evidence>
<evidence type="ECO:0000313" key="2">
    <source>
        <dbReference type="Proteomes" id="UP000644020"/>
    </source>
</evidence>
<dbReference type="Proteomes" id="UP000644020">
    <property type="component" value="Unassembled WGS sequence"/>
</dbReference>
<accession>A0A918WAH0</accession>
<proteinExistence type="predicted"/>
<dbReference type="RefSeq" id="WP_229849961.1">
    <property type="nucleotide sequence ID" value="NZ_BMUL01000013.1"/>
</dbReference>
<protein>
    <recommendedName>
        <fullName evidence="3">OmdA domain containing protein</fullName>
    </recommendedName>
</protein>
<dbReference type="Pfam" id="PF13376">
    <property type="entry name" value="OmdA"/>
    <property type="match status" value="1"/>
</dbReference>
<keyword evidence="2" id="KW-1185">Reference proteome</keyword>
<organism evidence="1 2">
    <name type="scientific">Streptomyces termitum</name>
    <dbReference type="NCBI Taxonomy" id="67368"/>
    <lineage>
        <taxon>Bacteria</taxon>
        <taxon>Bacillati</taxon>
        <taxon>Actinomycetota</taxon>
        <taxon>Actinomycetes</taxon>
        <taxon>Kitasatosporales</taxon>
        <taxon>Streptomycetaceae</taxon>
        <taxon>Streptomyces</taxon>
    </lineage>
</organism>
<dbReference type="EMBL" id="BMUL01000013">
    <property type="protein sequence ID" value="GHA98169.1"/>
    <property type="molecule type" value="Genomic_DNA"/>
</dbReference>
<evidence type="ECO:0000313" key="1">
    <source>
        <dbReference type="EMBL" id="GHA98169.1"/>
    </source>
</evidence>
<dbReference type="AlphaFoldDB" id="A0A918WAH0"/>
<reference evidence="1" key="1">
    <citation type="journal article" date="2014" name="Int. J. Syst. Evol. Microbiol.">
        <title>Complete genome sequence of Corynebacterium casei LMG S-19264T (=DSM 44701T), isolated from a smear-ripened cheese.</title>
        <authorList>
            <consortium name="US DOE Joint Genome Institute (JGI-PGF)"/>
            <person name="Walter F."/>
            <person name="Albersmeier A."/>
            <person name="Kalinowski J."/>
            <person name="Ruckert C."/>
        </authorList>
    </citation>
    <scope>NUCLEOTIDE SEQUENCE</scope>
    <source>
        <strain evidence="1">JCM 4518</strain>
    </source>
</reference>
<gene>
    <name evidence="1" type="ORF">GCM10010305_47020</name>
</gene>
<sequence>MNGGATMTDGSLYCDSPAAFAAWLEEHHGDADEVWVALPKKGTPAASVTRDEALDVALCYGWIDGKAYSGNVPDGWWAQRFSPRKRRSPWSRINRAKAHRLIAEGRMRPAGLAQIELARADGRWEAAYAPQSTAEVPDDLRAALDASPAAAAGYETLTRSGRYQILLNVAKAVRPETRARRIDGYVARLAAGEPPHGPRRGA</sequence>
<reference evidence="1" key="2">
    <citation type="submission" date="2020-09" db="EMBL/GenBank/DDBJ databases">
        <authorList>
            <person name="Sun Q."/>
            <person name="Ohkuma M."/>
        </authorList>
    </citation>
    <scope>NUCLEOTIDE SEQUENCE</scope>
    <source>
        <strain evidence="1">JCM 4518</strain>
    </source>
</reference>